<accession>A0A1W1WWG5</accession>
<proteinExistence type="predicted"/>
<name>A0A1W1WWG5_9BACT</name>
<reference evidence="2" key="1">
    <citation type="submission" date="2017-04" db="EMBL/GenBank/DDBJ databases">
        <authorList>
            <person name="Varghese N."/>
            <person name="Submissions S."/>
        </authorList>
    </citation>
    <scope>NUCLEOTIDE SEQUENCE [LARGE SCALE GENOMIC DNA]</scope>
    <source>
        <strain evidence="2">DSM 16512</strain>
    </source>
</reference>
<dbReference type="InterPro" id="IPR021986">
    <property type="entry name" value="Spherulin4"/>
</dbReference>
<dbReference type="Pfam" id="PF12138">
    <property type="entry name" value="Spherulin4"/>
    <property type="match status" value="1"/>
</dbReference>
<dbReference type="SUPFAM" id="SSF51445">
    <property type="entry name" value="(Trans)glycosidases"/>
    <property type="match status" value="1"/>
</dbReference>
<dbReference type="PANTHER" id="PTHR35040:SF9">
    <property type="entry name" value="4-LIKE CELL SURFACE PROTEIN, PUTATIVE (AFU_ORTHOLOGUE AFUA_4G14080)-RELATED"/>
    <property type="match status" value="1"/>
</dbReference>
<dbReference type="AlphaFoldDB" id="A0A1W1WWG5"/>
<sequence length="240" mass="28554">MGKIFFFLLLSMTLFAAEGLLIPFYHYPLLENDKEIDKLLTYKRKYPQIEFFVIVNPANGDFRSEQYNFASMIDRLHEANITILGYVYTKYAARNPEDVKKRIDAWEKFYKKWGVEGIFFDEVNSSNKAFVYYRDLCTYARKKFPLIVLNPGTTIARQYEKIADIIVVHESNVLPMEKDDINKSALLLYDIQEFNITQPLLQRFRYIYITDHNGSNPWERLSLHMDKLLQVLEEKKRLFQ</sequence>
<organism evidence="1 2">
    <name type="scientific">Nitratiruptor tergarcus DSM 16512</name>
    <dbReference type="NCBI Taxonomy" id="1069081"/>
    <lineage>
        <taxon>Bacteria</taxon>
        <taxon>Pseudomonadati</taxon>
        <taxon>Campylobacterota</taxon>
        <taxon>Epsilonproteobacteria</taxon>
        <taxon>Nautiliales</taxon>
        <taxon>Nitratiruptoraceae</taxon>
        <taxon>Nitratiruptor</taxon>
    </lineage>
</organism>
<dbReference type="InterPro" id="IPR017853">
    <property type="entry name" value="GH"/>
</dbReference>
<dbReference type="OrthoDB" id="5642874at2"/>
<dbReference type="RefSeq" id="WP_084276460.1">
    <property type="nucleotide sequence ID" value="NZ_AP026671.1"/>
</dbReference>
<gene>
    <name evidence="1" type="ORF">SAMN05660197_1921</name>
</gene>
<dbReference type="EMBL" id="FWWZ01000001">
    <property type="protein sequence ID" value="SMC10083.1"/>
    <property type="molecule type" value="Genomic_DNA"/>
</dbReference>
<protein>
    <submittedName>
        <fullName evidence="1">Spherulation-specific family 4</fullName>
    </submittedName>
</protein>
<evidence type="ECO:0000313" key="2">
    <source>
        <dbReference type="Proteomes" id="UP000192602"/>
    </source>
</evidence>
<dbReference type="STRING" id="1069081.SAMN05660197_1921"/>
<evidence type="ECO:0000313" key="1">
    <source>
        <dbReference type="EMBL" id="SMC10083.1"/>
    </source>
</evidence>
<dbReference type="Proteomes" id="UP000192602">
    <property type="component" value="Unassembled WGS sequence"/>
</dbReference>
<keyword evidence="2" id="KW-1185">Reference proteome</keyword>
<dbReference type="PANTHER" id="PTHR35040">
    <property type="match status" value="1"/>
</dbReference>